<keyword evidence="2" id="KW-1185">Reference proteome</keyword>
<keyword evidence="1" id="KW-0808">Transferase</keyword>
<dbReference type="EMBL" id="CM001167">
    <property type="protein sequence ID" value="EGJ70845.1"/>
    <property type="molecule type" value="Genomic_DNA"/>
</dbReference>
<dbReference type="HOGENOM" id="CLU_2340896_0_0_10"/>
<gene>
    <name evidence="1" type="ORF">Bcop_0627</name>
</gene>
<dbReference type="eggNOG" id="COG0456">
    <property type="taxonomic scope" value="Bacteria"/>
</dbReference>
<sequence>MTIELATVQDLQIILEIFSFARAEMKKMGNSSQWQDNYPSQEVLLNDINNQNCFICREQNSILGTFACIRGVDSTYLKIVQGNWINEDPYNSNLCDS</sequence>
<organism evidence="1 2">
    <name type="scientific">Bacteroides coprosuis DSM 18011</name>
    <dbReference type="NCBI Taxonomy" id="679937"/>
    <lineage>
        <taxon>Bacteria</taxon>
        <taxon>Pseudomonadati</taxon>
        <taxon>Bacteroidota</taxon>
        <taxon>Bacteroidia</taxon>
        <taxon>Bacteroidales</taxon>
        <taxon>Bacteroidaceae</taxon>
        <taxon>Bacteroides</taxon>
    </lineage>
</organism>
<proteinExistence type="predicted"/>
<name>F3ZSA8_9BACE</name>
<evidence type="ECO:0000313" key="2">
    <source>
        <dbReference type="Proteomes" id="UP000018439"/>
    </source>
</evidence>
<evidence type="ECO:0000313" key="1">
    <source>
        <dbReference type="EMBL" id="EGJ70845.1"/>
    </source>
</evidence>
<dbReference type="InterPro" id="IPR016181">
    <property type="entry name" value="Acyl_CoA_acyltransferase"/>
</dbReference>
<protein>
    <submittedName>
        <fullName evidence="1">Putative acetyltransferase</fullName>
    </submittedName>
</protein>
<dbReference type="SUPFAM" id="SSF55729">
    <property type="entry name" value="Acyl-CoA N-acyltransferases (Nat)"/>
    <property type="match status" value="1"/>
</dbReference>
<reference evidence="1 2" key="1">
    <citation type="journal article" date="2011" name="Stand. Genomic Sci.">
        <title>Non-contiguous finished genome sequence of Bacteroides coprosuis type strain (PC139).</title>
        <authorList>
            <person name="Land M."/>
            <person name="Held B."/>
            <person name="Gronow S."/>
            <person name="Abt B."/>
            <person name="Lucas S."/>
            <person name="Del Rio T.G."/>
            <person name="Nolan M."/>
            <person name="Tice H."/>
            <person name="Cheng J.F."/>
            <person name="Pitluck S."/>
            <person name="Liolios K."/>
            <person name="Pagani I."/>
            <person name="Ivanova N."/>
            <person name="Mavromatis K."/>
            <person name="Mikhailova N."/>
            <person name="Pati A."/>
            <person name="Tapia R."/>
            <person name="Han C."/>
            <person name="Goodwin L."/>
            <person name="Chen A."/>
            <person name="Palaniappan K."/>
            <person name="Hauser L."/>
            <person name="Brambilla E.M."/>
            <person name="Rohde M."/>
            <person name="Goker M."/>
            <person name="Detter J.C."/>
            <person name="Woyke T."/>
            <person name="Bristow J."/>
            <person name="Eisen J.A."/>
            <person name="Markowitz V."/>
            <person name="Hugenholtz P."/>
            <person name="Kyrpides N.C."/>
            <person name="Klenk H.P."/>
            <person name="Lapidus A."/>
        </authorList>
    </citation>
    <scope>NUCLEOTIDE SEQUENCE</scope>
    <source>
        <strain evidence="1 2">DSM 18011</strain>
    </source>
</reference>
<dbReference type="GO" id="GO:0016740">
    <property type="term" value="F:transferase activity"/>
    <property type="evidence" value="ECO:0007669"/>
    <property type="project" value="UniProtKB-KW"/>
</dbReference>
<dbReference type="Gene3D" id="3.40.630.30">
    <property type="match status" value="1"/>
</dbReference>
<dbReference type="OrthoDB" id="9796381at2"/>
<accession>F3ZSA8</accession>
<dbReference type="AlphaFoldDB" id="F3ZSA8"/>
<dbReference type="Proteomes" id="UP000018439">
    <property type="component" value="Chromosome"/>
</dbReference>